<sequence>MKSLLIFFIFLNNYLLIFCVLTRINPKIQSTLPNLNPNFGEFQSKTQPNKLQIGFNRKIGNSNILSTNSKGQFGNNSIIIAKAHKDKNEFNNGSESEQPLYDKNDVIILCEALFNVWELDKYKNFEEIYQDSDHLMDEVNRYDLFEYITKKGINKKINRQIIQLFLF</sequence>
<name>A0A6V7UCW5_MELEN</name>
<dbReference type="EMBL" id="CAJEWN010000055">
    <property type="protein sequence ID" value="CAD2154118.1"/>
    <property type="molecule type" value="Genomic_DNA"/>
</dbReference>
<gene>
    <name evidence="2" type="ORF">MENT_LOCUS11376</name>
</gene>
<comment type="caution">
    <text evidence="2">The sequence shown here is derived from an EMBL/GenBank/DDBJ whole genome shotgun (WGS) entry which is preliminary data.</text>
</comment>
<evidence type="ECO:0000313" key="3">
    <source>
        <dbReference type="Proteomes" id="UP000580250"/>
    </source>
</evidence>
<keyword evidence="1" id="KW-1133">Transmembrane helix</keyword>
<organism evidence="2 3">
    <name type="scientific">Meloidogyne enterolobii</name>
    <name type="common">Root-knot nematode worm</name>
    <name type="synonym">Meloidogyne mayaguensis</name>
    <dbReference type="NCBI Taxonomy" id="390850"/>
    <lineage>
        <taxon>Eukaryota</taxon>
        <taxon>Metazoa</taxon>
        <taxon>Ecdysozoa</taxon>
        <taxon>Nematoda</taxon>
        <taxon>Chromadorea</taxon>
        <taxon>Rhabditida</taxon>
        <taxon>Tylenchina</taxon>
        <taxon>Tylenchomorpha</taxon>
        <taxon>Tylenchoidea</taxon>
        <taxon>Meloidogynidae</taxon>
        <taxon>Meloidogyninae</taxon>
        <taxon>Meloidogyne</taxon>
    </lineage>
</organism>
<reference evidence="2 3" key="1">
    <citation type="submission" date="2020-08" db="EMBL/GenBank/DDBJ databases">
        <authorList>
            <person name="Koutsovoulos G."/>
            <person name="Danchin GJ E."/>
        </authorList>
    </citation>
    <scope>NUCLEOTIDE SEQUENCE [LARGE SCALE GENOMIC DNA]</scope>
</reference>
<feature type="transmembrane region" description="Helical" evidence="1">
    <location>
        <begin position="6"/>
        <end position="24"/>
    </location>
</feature>
<dbReference type="Proteomes" id="UP000580250">
    <property type="component" value="Unassembled WGS sequence"/>
</dbReference>
<keyword evidence="1" id="KW-0472">Membrane</keyword>
<protein>
    <submittedName>
        <fullName evidence="2">Uncharacterized protein</fullName>
    </submittedName>
</protein>
<keyword evidence="1" id="KW-0812">Transmembrane</keyword>
<proteinExistence type="predicted"/>
<dbReference type="AlphaFoldDB" id="A0A6V7UCW5"/>
<accession>A0A6V7UCW5</accession>
<evidence type="ECO:0000256" key="1">
    <source>
        <dbReference type="SAM" id="Phobius"/>
    </source>
</evidence>
<evidence type="ECO:0000313" key="2">
    <source>
        <dbReference type="EMBL" id="CAD2154118.1"/>
    </source>
</evidence>